<sequence length="194" mass="19033">MAGVAAPPRAVRRAWALVALVGAGLAVLTLLAAAAADQLDGHPAARVVLVLANAGSVWAGQAVLAGWLVRRAPAAALAGPAVGLLSLVTYYVLGALTGLTPWSGLADNLGWLVAAALAGVPLGLVGALARRRDDLGVLARLVVPAGAVLEPLVRGWLGDGVLGGGVLGVAGLVLIAAGLVGGAIVVRRGIVTSR</sequence>
<proteinExistence type="predicted"/>
<dbReference type="InterPro" id="IPR045393">
    <property type="entry name" value="DUF6518"/>
</dbReference>
<evidence type="ECO:0000313" key="3">
    <source>
        <dbReference type="Proteomes" id="UP000076976"/>
    </source>
</evidence>
<feature type="transmembrane region" description="Helical" evidence="1">
    <location>
        <begin position="165"/>
        <end position="186"/>
    </location>
</feature>
<keyword evidence="3" id="KW-1185">Reference proteome</keyword>
<feature type="transmembrane region" description="Helical" evidence="1">
    <location>
        <begin position="109"/>
        <end position="128"/>
    </location>
</feature>
<evidence type="ECO:0000256" key="1">
    <source>
        <dbReference type="SAM" id="Phobius"/>
    </source>
</evidence>
<feature type="transmembrane region" description="Helical" evidence="1">
    <location>
        <begin position="81"/>
        <end position="103"/>
    </location>
</feature>
<reference evidence="2 3" key="1">
    <citation type="submission" date="2016-01" db="EMBL/GenBank/DDBJ databases">
        <title>Janibacter melonis strain CD11_4 genome sequencing and assembly.</title>
        <authorList>
            <person name="Nair G.R."/>
            <person name="Kaur G."/>
            <person name="Chander A.M."/>
            <person name="Mayilraj S."/>
        </authorList>
    </citation>
    <scope>NUCLEOTIDE SEQUENCE [LARGE SCALE GENOMIC DNA]</scope>
    <source>
        <strain evidence="2 3">CD11-4</strain>
    </source>
</reference>
<protein>
    <submittedName>
        <fullName evidence="2">Uncharacterized protein</fullName>
    </submittedName>
</protein>
<evidence type="ECO:0000313" key="2">
    <source>
        <dbReference type="EMBL" id="OAB89119.1"/>
    </source>
</evidence>
<keyword evidence="1" id="KW-1133">Transmembrane helix</keyword>
<accession>A0A176QHC2</accession>
<organism evidence="2 3">
    <name type="scientific">Janibacter melonis</name>
    <dbReference type="NCBI Taxonomy" id="262209"/>
    <lineage>
        <taxon>Bacteria</taxon>
        <taxon>Bacillati</taxon>
        <taxon>Actinomycetota</taxon>
        <taxon>Actinomycetes</taxon>
        <taxon>Micrococcales</taxon>
        <taxon>Intrasporangiaceae</taxon>
        <taxon>Janibacter</taxon>
    </lineage>
</organism>
<feature type="transmembrane region" description="Helical" evidence="1">
    <location>
        <begin position="135"/>
        <end position="153"/>
    </location>
</feature>
<dbReference type="Proteomes" id="UP000076976">
    <property type="component" value="Unassembled WGS sequence"/>
</dbReference>
<keyword evidence="1" id="KW-0472">Membrane</keyword>
<comment type="caution">
    <text evidence="2">The sequence shown here is derived from an EMBL/GenBank/DDBJ whole genome shotgun (WGS) entry which is preliminary data.</text>
</comment>
<gene>
    <name evidence="2" type="ORF">AWH69_03530</name>
</gene>
<dbReference type="Pfam" id="PF20128">
    <property type="entry name" value="DUF6518"/>
    <property type="match status" value="1"/>
</dbReference>
<dbReference type="AlphaFoldDB" id="A0A176QHC2"/>
<dbReference type="EMBL" id="LQZG01000001">
    <property type="protein sequence ID" value="OAB89119.1"/>
    <property type="molecule type" value="Genomic_DNA"/>
</dbReference>
<dbReference type="STRING" id="262209.AWH69_03530"/>
<name>A0A176QHC2_9MICO</name>
<feature type="transmembrane region" description="Helical" evidence="1">
    <location>
        <begin position="46"/>
        <end position="69"/>
    </location>
</feature>
<keyword evidence="1" id="KW-0812">Transmembrane</keyword>